<evidence type="ECO:0000256" key="5">
    <source>
        <dbReference type="ARBA" id="ARBA00023163"/>
    </source>
</evidence>
<dbReference type="InterPro" id="IPR013325">
    <property type="entry name" value="RNA_pol_sigma_r2"/>
</dbReference>
<keyword evidence="4" id="KW-0238">DNA-binding</keyword>
<feature type="domain" description="RNA polymerase sigma-70 region 4" evidence="7">
    <location>
        <begin position="150"/>
        <end position="196"/>
    </location>
</feature>
<dbReference type="NCBIfam" id="TIGR02937">
    <property type="entry name" value="sigma70-ECF"/>
    <property type="match status" value="1"/>
</dbReference>
<evidence type="ECO:0000256" key="2">
    <source>
        <dbReference type="ARBA" id="ARBA00023015"/>
    </source>
</evidence>
<dbReference type="Gene3D" id="1.10.10.10">
    <property type="entry name" value="Winged helix-like DNA-binding domain superfamily/Winged helix DNA-binding domain"/>
    <property type="match status" value="1"/>
</dbReference>
<comment type="similarity">
    <text evidence="1">Belongs to the sigma-70 factor family. ECF subfamily.</text>
</comment>
<name>A0ABV4CN05_9PSEU</name>
<dbReference type="PANTHER" id="PTHR43133">
    <property type="entry name" value="RNA POLYMERASE ECF-TYPE SIGMA FACTO"/>
    <property type="match status" value="1"/>
</dbReference>
<dbReference type="CDD" id="cd06171">
    <property type="entry name" value="Sigma70_r4"/>
    <property type="match status" value="1"/>
</dbReference>
<dbReference type="InterPro" id="IPR036388">
    <property type="entry name" value="WH-like_DNA-bd_sf"/>
</dbReference>
<evidence type="ECO:0000256" key="3">
    <source>
        <dbReference type="ARBA" id="ARBA00023082"/>
    </source>
</evidence>
<gene>
    <name evidence="8" type="ORF">AB8O55_20735</name>
</gene>
<proteinExistence type="inferred from homology"/>
<dbReference type="InterPro" id="IPR039425">
    <property type="entry name" value="RNA_pol_sigma-70-like"/>
</dbReference>
<dbReference type="SUPFAM" id="SSF88659">
    <property type="entry name" value="Sigma3 and sigma4 domains of RNA polymerase sigma factors"/>
    <property type="match status" value="1"/>
</dbReference>
<dbReference type="Proteomes" id="UP001564626">
    <property type="component" value="Unassembled WGS sequence"/>
</dbReference>
<dbReference type="InterPro" id="IPR007627">
    <property type="entry name" value="RNA_pol_sigma70_r2"/>
</dbReference>
<keyword evidence="5" id="KW-0804">Transcription</keyword>
<dbReference type="Gene3D" id="1.10.1740.10">
    <property type="match status" value="1"/>
</dbReference>
<dbReference type="InterPro" id="IPR014284">
    <property type="entry name" value="RNA_pol_sigma-70_dom"/>
</dbReference>
<dbReference type="InterPro" id="IPR007630">
    <property type="entry name" value="RNA_pol_sigma70_r4"/>
</dbReference>
<sequence>MRSFPGTPPGRPDRALPASPARHAQLASALAALARGDDRGAVRLYDLLWDEVLDAAGQVVGDPAQAEEVAQEVFVEVWLTADRYREERGSVRTWVLTVARRRSVDRVRSVRAAARRELRYGALHPGRPFDDVVESVLDAAERAELRRRVAALSDLQREALLLTYGRGRTTAQAAALLGIPRATFKTRVRGALHALRRDLLEPPP</sequence>
<dbReference type="Pfam" id="PF04542">
    <property type="entry name" value="Sigma70_r2"/>
    <property type="match status" value="1"/>
</dbReference>
<dbReference type="SUPFAM" id="SSF88946">
    <property type="entry name" value="Sigma2 domain of RNA polymerase sigma factors"/>
    <property type="match status" value="1"/>
</dbReference>
<dbReference type="Pfam" id="PF04545">
    <property type="entry name" value="Sigma70_r4"/>
    <property type="match status" value="1"/>
</dbReference>
<dbReference type="PANTHER" id="PTHR43133:SF66">
    <property type="entry name" value="ECF RNA POLYMERASE SIGMA FACTOR SIGK"/>
    <property type="match status" value="1"/>
</dbReference>
<evidence type="ECO:0000256" key="4">
    <source>
        <dbReference type="ARBA" id="ARBA00023125"/>
    </source>
</evidence>
<reference evidence="8 9" key="1">
    <citation type="submission" date="2024-08" db="EMBL/GenBank/DDBJ databases">
        <title>Genome mining of Saccharopolyspora cebuensis PGLac3 from Nigerian medicinal plant.</title>
        <authorList>
            <person name="Ezeobiora C.E."/>
            <person name="Igbokwe N.H."/>
            <person name="Amin D.H."/>
            <person name="Mendie U.E."/>
        </authorList>
    </citation>
    <scope>NUCLEOTIDE SEQUENCE [LARGE SCALE GENOMIC DNA]</scope>
    <source>
        <strain evidence="8 9">PGLac3</strain>
    </source>
</reference>
<organism evidence="8 9">
    <name type="scientific">Saccharopolyspora cebuensis</name>
    <dbReference type="NCBI Taxonomy" id="418759"/>
    <lineage>
        <taxon>Bacteria</taxon>
        <taxon>Bacillati</taxon>
        <taxon>Actinomycetota</taxon>
        <taxon>Actinomycetes</taxon>
        <taxon>Pseudonocardiales</taxon>
        <taxon>Pseudonocardiaceae</taxon>
        <taxon>Saccharopolyspora</taxon>
    </lineage>
</organism>
<evidence type="ECO:0000259" key="6">
    <source>
        <dbReference type="Pfam" id="PF04542"/>
    </source>
</evidence>
<comment type="caution">
    <text evidence="8">The sequence shown here is derived from an EMBL/GenBank/DDBJ whole genome shotgun (WGS) entry which is preliminary data.</text>
</comment>
<keyword evidence="9" id="KW-1185">Reference proteome</keyword>
<accession>A0ABV4CN05</accession>
<evidence type="ECO:0000313" key="8">
    <source>
        <dbReference type="EMBL" id="MEY8041843.1"/>
    </source>
</evidence>
<evidence type="ECO:0000313" key="9">
    <source>
        <dbReference type="Proteomes" id="UP001564626"/>
    </source>
</evidence>
<dbReference type="RefSeq" id="WP_345361487.1">
    <property type="nucleotide sequence ID" value="NZ_BAABII010000005.1"/>
</dbReference>
<evidence type="ECO:0000256" key="1">
    <source>
        <dbReference type="ARBA" id="ARBA00010641"/>
    </source>
</evidence>
<keyword evidence="3" id="KW-0731">Sigma factor</keyword>
<keyword evidence="2" id="KW-0805">Transcription regulation</keyword>
<feature type="domain" description="RNA polymerase sigma-70 region 2" evidence="6">
    <location>
        <begin position="51"/>
        <end position="110"/>
    </location>
</feature>
<dbReference type="EMBL" id="JBGEHV010000043">
    <property type="protein sequence ID" value="MEY8041843.1"/>
    <property type="molecule type" value="Genomic_DNA"/>
</dbReference>
<evidence type="ECO:0000259" key="7">
    <source>
        <dbReference type="Pfam" id="PF04545"/>
    </source>
</evidence>
<dbReference type="InterPro" id="IPR013324">
    <property type="entry name" value="RNA_pol_sigma_r3/r4-like"/>
</dbReference>
<protein>
    <submittedName>
        <fullName evidence="8">Sigma-70 family RNA polymerase sigma factor</fullName>
    </submittedName>
</protein>